<protein>
    <recommendedName>
        <fullName evidence="3">MICOS complex subunit</fullName>
    </recommendedName>
</protein>
<dbReference type="EMBL" id="BLLK01000052">
    <property type="protein sequence ID" value="GFH56540.1"/>
    <property type="molecule type" value="Genomic_DNA"/>
</dbReference>
<proteinExistence type="predicted"/>
<accession>A0AAD3HAM4</accession>
<keyword evidence="2" id="KW-1185">Reference proteome</keyword>
<evidence type="ECO:0008006" key="3">
    <source>
        <dbReference type="Google" id="ProtNLM"/>
    </source>
</evidence>
<comment type="caution">
    <text evidence="1">The sequence shown here is derived from an EMBL/GenBank/DDBJ whole genome shotgun (WGS) entry which is preliminary data.</text>
</comment>
<organism evidence="1 2">
    <name type="scientific">Chaetoceros tenuissimus</name>
    <dbReference type="NCBI Taxonomy" id="426638"/>
    <lineage>
        <taxon>Eukaryota</taxon>
        <taxon>Sar</taxon>
        <taxon>Stramenopiles</taxon>
        <taxon>Ochrophyta</taxon>
        <taxon>Bacillariophyta</taxon>
        <taxon>Coscinodiscophyceae</taxon>
        <taxon>Chaetocerotophycidae</taxon>
        <taxon>Chaetocerotales</taxon>
        <taxon>Chaetocerotaceae</taxon>
        <taxon>Chaetoceros</taxon>
    </lineage>
</organism>
<evidence type="ECO:0000313" key="2">
    <source>
        <dbReference type="Proteomes" id="UP001054902"/>
    </source>
</evidence>
<reference evidence="1 2" key="1">
    <citation type="journal article" date="2021" name="Sci. Rep.">
        <title>The genome of the diatom Chaetoceros tenuissimus carries an ancient integrated fragment of an extant virus.</title>
        <authorList>
            <person name="Hongo Y."/>
            <person name="Kimura K."/>
            <person name="Takaki Y."/>
            <person name="Yoshida Y."/>
            <person name="Baba S."/>
            <person name="Kobayashi G."/>
            <person name="Nagasaki K."/>
            <person name="Hano T."/>
            <person name="Tomaru Y."/>
        </authorList>
    </citation>
    <scope>NUCLEOTIDE SEQUENCE [LARGE SCALE GENOMIC DNA]</scope>
    <source>
        <strain evidence="1 2">NIES-3715</strain>
    </source>
</reference>
<evidence type="ECO:0000313" key="1">
    <source>
        <dbReference type="EMBL" id="GFH56540.1"/>
    </source>
</evidence>
<dbReference type="AlphaFoldDB" id="A0AAD3HAM4"/>
<name>A0AAD3HAM4_9STRA</name>
<gene>
    <name evidence="1" type="ORF">CTEN210_13016</name>
</gene>
<sequence>MSDKEEKPKMEMPKIDMSKLQEIDFDLHSIISKSVSSTNSFLASLQTQKTATESMVASRVRPLVAQLRYGLERGVQAYERRQYYGTEIVAGTSAVVTTVVGLRRGKIPGVFMGALTGFGAYSFVYGQDKIESLLQELKKAQ</sequence>
<dbReference type="Proteomes" id="UP001054902">
    <property type="component" value="Unassembled WGS sequence"/>
</dbReference>